<dbReference type="InterPro" id="IPR011761">
    <property type="entry name" value="ATP-grasp"/>
</dbReference>
<keyword evidence="1" id="KW-0808">Transferase</keyword>
<dbReference type="PANTHER" id="PTHR43072:SF23">
    <property type="entry name" value="UPF0039 PROTEIN C11D3.02C"/>
    <property type="match status" value="1"/>
</dbReference>
<evidence type="ECO:0000313" key="6">
    <source>
        <dbReference type="EMBL" id="PNV64939.1"/>
    </source>
</evidence>
<keyword evidence="3" id="KW-0547">Nucleotide-binding</keyword>
<evidence type="ECO:0000256" key="3">
    <source>
        <dbReference type="PROSITE-ProRule" id="PRU00409"/>
    </source>
</evidence>
<dbReference type="InterPro" id="IPR000182">
    <property type="entry name" value="GNAT_dom"/>
</dbReference>
<reference evidence="6 7" key="1">
    <citation type="journal article" date="2018" name="Int. J. Syst. Evol. Microbiol.">
        <title>Rubneribacter badeniensis gen. nov., sp. nov. and Enteroscipio rubneri gen. nov., sp. nov., new members of the Eggerthellaceae isolated from human faeces.</title>
        <authorList>
            <person name="Danylec N."/>
            <person name="Gobl A."/>
            <person name="Stoll D.A."/>
            <person name="Hetzer B."/>
            <person name="Kulling S.E."/>
            <person name="Huch M."/>
        </authorList>
    </citation>
    <scope>NUCLEOTIDE SEQUENCE [LARGE SCALE GENOMIC DNA]</scope>
    <source>
        <strain evidence="6 7">ResAG-85</strain>
    </source>
</reference>
<dbReference type="Gene3D" id="3.40.630.30">
    <property type="match status" value="1"/>
</dbReference>
<dbReference type="GO" id="GO:0016747">
    <property type="term" value="F:acyltransferase activity, transferring groups other than amino-acyl groups"/>
    <property type="evidence" value="ECO:0007669"/>
    <property type="project" value="InterPro"/>
</dbReference>
<feature type="domain" description="ATP-grasp" evidence="4">
    <location>
        <begin position="275"/>
        <end position="450"/>
    </location>
</feature>
<dbReference type="CDD" id="cd04301">
    <property type="entry name" value="NAT_SF"/>
    <property type="match status" value="1"/>
</dbReference>
<keyword evidence="3" id="KW-0067">ATP-binding</keyword>
<sequence length="490" mass="54048">MAIAKTELARFLCDVDDLFPVPLSEKVDIGEYAEKLLSYATLVPEFREGRLAGLVAGYTDNLPPEGLAYVALVGVRRDFQRRGIAKKLVEDFIDVCRRKGIRGLHLYTDADNRGAVHLYHGLGFERVTSFEDRRPNDIHFRMMIDRPVVRSGDVAAREGKGSTALVTAIGSFSAEAVISGLHRSGLRVVGCDINPRAWLANAIDVDVFRKIPAAKDGESFVAALFDACRVEGATCILPLTDYEVDVLSVCRSSFEERGIRLMLSPKRAVEVCRNKLMFSSYFERGVDGVEVIPAKPVGDSCPFAFPVVCKPVDGRSSEGVVVLNSRAEWMAFAPREGYVVQPFVRGRIVTVDVVRHPSSGRVVSVPRIELLRTPNGAGTSVFVFRDAVLERACAFIAKKLGVVGCVNFEFIRDAGGIYHLLECNPRFSGGLSFTCGIGYDVIGNHLACFSGSEDIEPLQDYQPRFFARRYEQWTTWTGDRDVASALKEIS</sequence>
<dbReference type="PROSITE" id="PS51186">
    <property type="entry name" value="GNAT"/>
    <property type="match status" value="1"/>
</dbReference>
<protein>
    <recommendedName>
        <fullName evidence="8">GNAT family N-acetyltransferase</fullName>
    </recommendedName>
</protein>
<organism evidence="6 7">
    <name type="scientific">Rubneribacter badeniensis</name>
    <dbReference type="NCBI Taxonomy" id="2070688"/>
    <lineage>
        <taxon>Bacteria</taxon>
        <taxon>Bacillati</taxon>
        <taxon>Actinomycetota</taxon>
        <taxon>Coriobacteriia</taxon>
        <taxon>Eggerthellales</taxon>
        <taxon>Eggerthellaceae</taxon>
        <taxon>Rubneribacter</taxon>
    </lineage>
</organism>
<dbReference type="Proteomes" id="UP000236488">
    <property type="component" value="Unassembled WGS sequence"/>
</dbReference>
<dbReference type="PANTHER" id="PTHR43072">
    <property type="entry name" value="N-ACETYLTRANSFERASE"/>
    <property type="match status" value="1"/>
</dbReference>
<evidence type="ECO:0000313" key="7">
    <source>
        <dbReference type="Proteomes" id="UP000236488"/>
    </source>
</evidence>
<accession>A0A2K2U3T6</accession>
<evidence type="ECO:0000259" key="4">
    <source>
        <dbReference type="PROSITE" id="PS50975"/>
    </source>
</evidence>
<name>A0A2K2U3T6_9ACTN</name>
<evidence type="ECO:0000256" key="1">
    <source>
        <dbReference type="ARBA" id="ARBA00022679"/>
    </source>
</evidence>
<keyword evidence="2" id="KW-0012">Acyltransferase</keyword>
<dbReference type="AlphaFoldDB" id="A0A2K2U3T6"/>
<keyword evidence="7" id="KW-1185">Reference proteome</keyword>
<dbReference type="Gene3D" id="3.30.470.20">
    <property type="entry name" value="ATP-grasp fold, B domain"/>
    <property type="match status" value="1"/>
</dbReference>
<feature type="domain" description="N-acetyltransferase" evidence="5">
    <location>
        <begin position="1"/>
        <end position="147"/>
    </location>
</feature>
<comment type="caution">
    <text evidence="6">The sequence shown here is derived from an EMBL/GenBank/DDBJ whole genome shotgun (WGS) entry which is preliminary data.</text>
</comment>
<gene>
    <name evidence="6" type="ORF">C2L80_09170</name>
</gene>
<evidence type="ECO:0008006" key="8">
    <source>
        <dbReference type="Google" id="ProtNLM"/>
    </source>
</evidence>
<proteinExistence type="predicted"/>
<dbReference type="InterPro" id="IPR016181">
    <property type="entry name" value="Acyl_CoA_acyltransferase"/>
</dbReference>
<evidence type="ECO:0000256" key="2">
    <source>
        <dbReference type="ARBA" id="ARBA00023315"/>
    </source>
</evidence>
<dbReference type="Pfam" id="PF15632">
    <property type="entry name" value="ATPgrasp_Ter"/>
    <property type="match status" value="1"/>
</dbReference>
<dbReference type="SUPFAM" id="SSF56059">
    <property type="entry name" value="Glutathione synthetase ATP-binding domain-like"/>
    <property type="match status" value="1"/>
</dbReference>
<evidence type="ECO:0000259" key="5">
    <source>
        <dbReference type="PROSITE" id="PS51186"/>
    </source>
</evidence>
<dbReference type="GO" id="GO:0005524">
    <property type="term" value="F:ATP binding"/>
    <property type="evidence" value="ECO:0007669"/>
    <property type="project" value="UniProtKB-UniRule"/>
</dbReference>
<dbReference type="RefSeq" id="WP_103263066.1">
    <property type="nucleotide sequence ID" value="NZ_PPEL01000057.1"/>
</dbReference>
<dbReference type="PROSITE" id="PS50975">
    <property type="entry name" value="ATP_GRASP"/>
    <property type="match status" value="1"/>
</dbReference>
<dbReference type="EMBL" id="PPEL01000057">
    <property type="protein sequence ID" value="PNV64939.1"/>
    <property type="molecule type" value="Genomic_DNA"/>
</dbReference>
<dbReference type="Gene3D" id="3.40.50.20">
    <property type="match status" value="1"/>
</dbReference>
<dbReference type="SUPFAM" id="SSF55729">
    <property type="entry name" value="Acyl-CoA N-acyltransferases (Nat)"/>
    <property type="match status" value="1"/>
</dbReference>
<dbReference type="GO" id="GO:0046872">
    <property type="term" value="F:metal ion binding"/>
    <property type="evidence" value="ECO:0007669"/>
    <property type="project" value="InterPro"/>
</dbReference>
<dbReference type="Pfam" id="PF00583">
    <property type="entry name" value="Acetyltransf_1"/>
    <property type="match status" value="1"/>
</dbReference>